<name>A0ACC2FYD9_DALPE</name>
<organism evidence="1 2">
    <name type="scientific">Dallia pectoralis</name>
    <name type="common">Alaska blackfish</name>
    <dbReference type="NCBI Taxonomy" id="75939"/>
    <lineage>
        <taxon>Eukaryota</taxon>
        <taxon>Metazoa</taxon>
        <taxon>Chordata</taxon>
        <taxon>Craniata</taxon>
        <taxon>Vertebrata</taxon>
        <taxon>Euteleostomi</taxon>
        <taxon>Actinopterygii</taxon>
        <taxon>Neopterygii</taxon>
        <taxon>Teleostei</taxon>
        <taxon>Protacanthopterygii</taxon>
        <taxon>Esociformes</taxon>
        <taxon>Umbridae</taxon>
        <taxon>Dallia</taxon>
    </lineage>
</organism>
<keyword evidence="2" id="KW-1185">Reference proteome</keyword>
<reference evidence="1" key="1">
    <citation type="submission" date="2021-05" db="EMBL/GenBank/DDBJ databases">
        <authorList>
            <person name="Pan Q."/>
            <person name="Jouanno E."/>
            <person name="Zahm M."/>
            <person name="Klopp C."/>
            <person name="Cabau C."/>
            <person name="Louis A."/>
            <person name="Berthelot C."/>
            <person name="Parey E."/>
            <person name="Roest Crollius H."/>
            <person name="Montfort J."/>
            <person name="Robinson-Rechavi M."/>
            <person name="Bouchez O."/>
            <person name="Lampietro C."/>
            <person name="Lopez Roques C."/>
            <person name="Donnadieu C."/>
            <person name="Postlethwait J."/>
            <person name="Bobe J."/>
            <person name="Dillon D."/>
            <person name="Chandos A."/>
            <person name="von Hippel F."/>
            <person name="Guiguen Y."/>
        </authorList>
    </citation>
    <scope>NUCLEOTIDE SEQUENCE</scope>
    <source>
        <strain evidence="1">YG-Jan2019</strain>
    </source>
</reference>
<dbReference type="Proteomes" id="UP001157502">
    <property type="component" value="Chromosome 20"/>
</dbReference>
<comment type="caution">
    <text evidence="1">The sequence shown here is derived from an EMBL/GenBank/DDBJ whole genome shotgun (WGS) entry which is preliminary data.</text>
</comment>
<dbReference type="EMBL" id="CM055747">
    <property type="protein sequence ID" value="KAJ7996370.1"/>
    <property type="molecule type" value="Genomic_DNA"/>
</dbReference>
<sequence length="89" mass="9994">MHEPTYSKLIVCLLSLVLAHQLCASPIGSLDSILSLHQSTKILDRKARMTPLWRFIGTKPTGAFCRDHFECSTQICRRGHCALSHSDRS</sequence>
<evidence type="ECO:0000313" key="2">
    <source>
        <dbReference type="Proteomes" id="UP001157502"/>
    </source>
</evidence>
<evidence type="ECO:0000313" key="1">
    <source>
        <dbReference type="EMBL" id="KAJ7996370.1"/>
    </source>
</evidence>
<accession>A0ACC2FYD9</accession>
<gene>
    <name evidence="1" type="ORF">DPEC_G00236390</name>
</gene>
<protein>
    <submittedName>
        <fullName evidence="1">Uncharacterized protein</fullName>
    </submittedName>
</protein>
<proteinExistence type="predicted"/>